<dbReference type="Proteomes" id="UP000598467">
    <property type="component" value="Unassembled WGS sequence"/>
</dbReference>
<evidence type="ECO:0000256" key="1">
    <source>
        <dbReference type="SAM" id="SignalP"/>
    </source>
</evidence>
<sequence>MKTCWKPARAVYPVCAAVFISMLAMSAPARAETGGIAGDWVTPAGATVRIGPCGETACGRIVDFVPPPGHSVESTRDLNNQDSSKRNRKILGLAVLYELRESGRDLKGRVYDPRRGFSADATVTPAGGDRLTIKGCVRVIFQMCEKETWRRAR</sequence>
<dbReference type="InterPro" id="IPR019223">
    <property type="entry name" value="DUF2147"/>
</dbReference>
<protein>
    <submittedName>
        <fullName evidence="3">DUF2147 domain-containing protein</fullName>
    </submittedName>
</protein>
<reference evidence="3" key="1">
    <citation type="submission" date="2020-05" db="EMBL/GenBank/DDBJ databases">
        <title>Identification of trans-AT polyketide cluster in two marine bacteria, producers of a novel glutaramide-containing polyketide sesbanimide D and analogs.</title>
        <authorList>
            <person name="Kacar D."/>
            <person name="Rodriguez P."/>
            <person name="Canedo L."/>
            <person name="Gonzalez E."/>
            <person name="Galan B."/>
            <person name="De La Calle F."/>
            <person name="Garcia J.L."/>
        </authorList>
    </citation>
    <scope>NUCLEOTIDE SEQUENCE</scope>
    <source>
        <strain evidence="3">PHM038</strain>
    </source>
</reference>
<keyword evidence="1" id="KW-0732">Signal</keyword>
<dbReference type="PANTHER" id="PTHR36919">
    <property type="entry name" value="BLR1215 PROTEIN"/>
    <property type="match status" value="1"/>
</dbReference>
<evidence type="ECO:0000313" key="4">
    <source>
        <dbReference type="Proteomes" id="UP000598467"/>
    </source>
</evidence>
<name>A0A926P3J7_9HYPH</name>
<dbReference type="EMBL" id="JABFCZ010000006">
    <property type="protein sequence ID" value="MBD1546002.1"/>
    <property type="molecule type" value="Genomic_DNA"/>
</dbReference>
<organism evidence="3 4">
    <name type="scientific">Roseibium aggregatum</name>
    <dbReference type="NCBI Taxonomy" id="187304"/>
    <lineage>
        <taxon>Bacteria</taxon>
        <taxon>Pseudomonadati</taxon>
        <taxon>Pseudomonadota</taxon>
        <taxon>Alphaproteobacteria</taxon>
        <taxon>Hyphomicrobiales</taxon>
        <taxon>Stappiaceae</taxon>
        <taxon>Roseibium</taxon>
    </lineage>
</organism>
<feature type="domain" description="DUF2147" evidence="2">
    <location>
        <begin position="38"/>
        <end position="151"/>
    </location>
</feature>
<proteinExistence type="predicted"/>
<dbReference type="AlphaFoldDB" id="A0A926P3J7"/>
<feature type="chain" id="PRO_5037645650" evidence="1">
    <location>
        <begin position="32"/>
        <end position="153"/>
    </location>
</feature>
<dbReference type="Gene3D" id="2.40.128.520">
    <property type="match status" value="1"/>
</dbReference>
<accession>A0A926P3J7</accession>
<dbReference type="Pfam" id="PF09917">
    <property type="entry name" value="DUF2147"/>
    <property type="match status" value="1"/>
</dbReference>
<evidence type="ECO:0000259" key="2">
    <source>
        <dbReference type="Pfam" id="PF09917"/>
    </source>
</evidence>
<comment type="caution">
    <text evidence="3">The sequence shown here is derived from an EMBL/GenBank/DDBJ whole genome shotgun (WGS) entry which is preliminary data.</text>
</comment>
<feature type="signal peptide" evidence="1">
    <location>
        <begin position="1"/>
        <end position="31"/>
    </location>
</feature>
<evidence type="ECO:0000313" key="3">
    <source>
        <dbReference type="EMBL" id="MBD1546002.1"/>
    </source>
</evidence>
<gene>
    <name evidence="3" type="ORF">HK439_06990</name>
</gene>
<dbReference type="PANTHER" id="PTHR36919:SF2">
    <property type="entry name" value="BLL6627 PROTEIN"/>
    <property type="match status" value="1"/>
</dbReference>